<dbReference type="AlphaFoldDB" id="A0A9D9E788"/>
<dbReference type="Proteomes" id="UP000823614">
    <property type="component" value="Unassembled WGS sequence"/>
</dbReference>
<evidence type="ECO:0000259" key="4">
    <source>
        <dbReference type="Pfam" id="PF11380"/>
    </source>
</evidence>
<keyword evidence="2" id="KW-0808">Transferase</keyword>
<proteinExistence type="inferred from homology"/>
<protein>
    <submittedName>
        <fullName evidence="6">Stealth CR1 domain-containing protein</fullName>
    </submittedName>
</protein>
<feature type="domain" description="Stealth protein CR1 conserved region 1" evidence="5">
    <location>
        <begin position="5"/>
        <end position="23"/>
    </location>
</feature>
<keyword evidence="3" id="KW-0270">Exopolysaccharide synthesis</keyword>
<name>A0A9D9E788_9LACO</name>
<organism evidence="6 7">
    <name type="scientific">Candidatus Gallilactobacillus intestinavium</name>
    <dbReference type="NCBI Taxonomy" id="2840838"/>
    <lineage>
        <taxon>Bacteria</taxon>
        <taxon>Bacillati</taxon>
        <taxon>Bacillota</taxon>
        <taxon>Bacilli</taxon>
        <taxon>Lactobacillales</taxon>
        <taxon>Lactobacillaceae</taxon>
        <taxon>Lactobacillaceae incertae sedis</taxon>
        <taxon>Candidatus Gallilactobacillus</taxon>
    </lineage>
</organism>
<evidence type="ECO:0000313" key="6">
    <source>
        <dbReference type="EMBL" id="MBO8441236.1"/>
    </source>
</evidence>
<evidence type="ECO:0000313" key="7">
    <source>
        <dbReference type="Proteomes" id="UP000823614"/>
    </source>
</evidence>
<dbReference type="InterPro" id="IPR021520">
    <property type="entry name" value="Stealth_CR2"/>
</dbReference>
<evidence type="ECO:0000256" key="1">
    <source>
        <dbReference type="ARBA" id="ARBA00007583"/>
    </source>
</evidence>
<sequence>MNNGYIDIVIPWVDGQDKDWQKKAMSYMKDFDEKRYRDWDILRYVLRSIEKYSPWVHKVYLVTDNQKPNWLNEDYEKIEVVDHKQIIPEKYLPTFNSNVITLNLYKIPGLSEKFIVMNDDLIFSAPIKVTDFFKGNLPCDFFVESPVLGEIPWHKTVFNGVILINQRFNKRKFMKKHIDKCFSILYGKNNLKTLFSLPYKLYTGFFSDHGPQPYLKKSFETVWKIYREQLEENNTHRLRQSGEDIPDYVVRYYQLVSGNFNPRKVKNRTMYYPIGENNFNEINASLKKQKYQSIVLNDDEVIKVDNFDITFREIHKVLENNFPQKSKFEK</sequence>
<dbReference type="GO" id="GO:0000271">
    <property type="term" value="P:polysaccharide biosynthetic process"/>
    <property type="evidence" value="ECO:0007669"/>
    <property type="project" value="UniProtKB-KW"/>
</dbReference>
<feature type="domain" description="Stealth protein CR2 conserved region 2" evidence="4">
    <location>
        <begin position="35"/>
        <end position="135"/>
    </location>
</feature>
<comment type="similarity">
    <text evidence="1">Belongs to the stealth family.</text>
</comment>
<dbReference type="InterPro" id="IPR031358">
    <property type="entry name" value="Stealth_CR1"/>
</dbReference>
<comment type="caution">
    <text evidence="6">The sequence shown here is derived from an EMBL/GenBank/DDBJ whole genome shotgun (WGS) entry which is preliminary data.</text>
</comment>
<dbReference type="PANTHER" id="PTHR24045">
    <property type="match status" value="1"/>
</dbReference>
<reference evidence="6" key="2">
    <citation type="journal article" date="2021" name="PeerJ">
        <title>Extensive microbial diversity within the chicken gut microbiome revealed by metagenomics and culture.</title>
        <authorList>
            <person name="Gilroy R."/>
            <person name="Ravi A."/>
            <person name="Getino M."/>
            <person name="Pursley I."/>
            <person name="Horton D.L."/>
            <person name="Alikhan N.F."/>
            <person name="Baker D."/>
            <person name="Gharbi K."/>
            <person name="Hall N."/>
            <person name="Watson M."/>
            <person name="Adriaenssens E.M."/>
            <person name="Foster-Nyarko E."/>
            <person name="Jarju S."/>
            <person name="Secka A."/>
            <person name="Antonio M."/>
            <person name="Oren A."/>
            <person name="Chaudhuri R.R."/>
            <person name="La Ragione R."/>
            <person name="Hildebrand F."/>
            <person name="Pallen M.J."/>
        </authorList>
    </citation>
    <scope>NUCLEOTIDE SEQUENCE</scope>
    <source>
        <strain evidence="6">C6-149</strain>
    </source>
</reference>
<evidence type="ECO:0000256" key="2">
    <source>
        <dbReference type="ARBA" id="ARBA00022679"/>
    </source>
</evidence>
<dbReference type="Pfam" id="PF11380">
    <property type="entry name" value="Stealth_CR2"/>
    <property type="match status" value="1"/>
</dbReference>
<evidence type="ECO:0000259" key="5">
    <source>
        <dbReference type="Pfam" id="PF17101"/>
    </source>
</evidence>
<dbReference type="InterPro" id="IPR047141">
    <property type="entry name" value="Stealth"/>
</dbReference>
<dbReference type="EMBL" id="JADIMP010000040">
    <property type="protein sequence ID" value="MBO8441236.1"/>
    <property type="molecule type" value="Genomic_DNA"/>
</dbReference>
<accession>A0A9D9E788</accession>
<evidence type="ECO:0000256" key="3">
    <source>
        <dbReference type="ARBA" id="ARBA00023169"/>
    </source>
</evidence>
<reference evidence="6" key="1">
    <citation type="submission" date="2020-10" db="EMBL/GenBank/DDBJ databases">
        <authorList>
            <person name="Gilroy R."/>
        </authorList>
    </citation>
    <scope>NUCLEOTIDE SEQUENCE</scope>
    <source>
        <strain evidence="6">C6-149</strain>
    </source>
</reference>
<dbReference type="Pfam" id="PF17101">
    <property type="entry name" value="Stealth_CR1"/>
    <property type="match status" value="1"/>
</dbReference>
<dbReference type="PANTHER" id="PTHR24045:SF0">
    <property type="entry name" value="N-ACETYLGLUCOSAMINE-1-PHOSPHOTRANSFERASE SUBUNITS ALPHA_BETA"/>
    <property type="match status" value="1"/>
</dbReference>
<dbReference type="GO" id="GO:0016772">
    <property type="term" value="F:transferase activity, transferring phosphorus-containing groups"/>
    <property type="evidence" value="ECO:0007669"/>
    <property type="project" value="InterPro"/>
</dbReference>
<gene>
    <name evidence="6" type="ORF">IAA89_02180</name>
</gene>